<dbReference type="GO" id="GO:0006511">
    <property type="term" value="P:ubiquitin-dependent protein catabolic process"/>
    <property type="evidence" value="ECO:0007669"/>
    <property type="project" value="TreeGrafter"/>
</dbReference>
<dbReference type="GO" id="GO:0000209">
    <property type="term" value="P:protein polyubiquitination"/>
    <property type="evidence" value="ECO:0007669"/>
    <property type="project" value="TreeGrafter"/>
</dbReference>
<dbReference type="PROSITE" id="PS50089">
    <property type="entry name" value="ZF_RING_2"/>
    <property type="match status" value="1"/>
</dbReference>
<comment type="caution">
    <text evidence="7">The sequence shown here is derived from an EMBL/GenBank/DDBJ whole genome shotgun (WGS) entry which is preliminary data.</text>
</comment>
<dbReference type="AlphaFoldDB" id="A0A090M6G8"/>
<gene>
    <name evidence="7" type="ORF">OT_ostta12g00570</name>
</gene>
<evidence type="ECO:0000256" key="1">
    <source>
        <dbReference type="ARBA" id="ARBA00022723"/>
    </source>
</evidence>
<feature type="region of interest" description="Disordered" evidence="5">
    <location>
        <begin position="132"/>
        <end position="156"/>
    </location>
</feature>
<dbReference type="OrthoDB" id="6270329at2759"/>
<dbReference type="GO" id="GO:0061630">
    <property type="term" value="F:ubiquitin protein ligase activity"/>
    <property type="evidence" value="ECO:0007669"/>
    <property type="project" value="TreeGrafter"/>
</dbReference>
<keyword evidence="2 4" id="KW-0863">Zinc-finger</keyword>
<evidence type="ECO:0000256" key="5">
    <source>
        <dbReference type="SAM" id="MobiDB-lite"/>
    </source>
</evidence>
<proteinExistence type="predicted"/>
<evidence type="ECO:0000256" key="4">
    <source>
        <dbReference type="PROSITE-ProRule" id="PRU00175"/>
    </source>
</evidence>
<dbReference type="Gene3D" id="3.30.40.10">
    <property type="entry name" value="Zinc/RING finger domain, C3HC4 (zinc finger)"/>
    <property type="match status" value="1"/>
</dbReference>
<name>A0A090M6G8_OSTTA</name>
<feature type="domain" description="RING-type" evidence="6">
    <location>
        <begin position="23"/>
        <end position="70"/>
    </location>
</feature>
<evidence type="ECO:0000313" key="7">
    <source>
        <dbReference type="EMBL" id="CEF99791.1"/>
    </source>
</evidence>
<organism evidence="7 8">
    <name type="scientific">Ostreococcus tauri</name>
    <name type="common">Marine green alga</name>
    <dbReference type="NCBI Taxonomy" id="70448"/>
    <lineage>
        <taxon>Eukaryota</taxon>
        <taxon>Viridiplantae</taxon>
        <taxon>Chlorophyta</taxon>
        <taxon>Mamiellophyceae</taxon>
        <taxon>Mamiellales</taxon>
        <taxon>Bathycoccaceae</taxon>
        <taxon>Ostreococcus</taxon>
    </lineage>
</organism>
<dbReference type="Proteomes" id="UP000009170">
    <property type="component" value="Unassembled WGS sequence"/>
</dbReference>
<dbReference type="GeneID" id="9836267"/>
<evidence type="ECO:0000313" key="8">
    <source>
        <dbReference type="Proteomes" id="UP000009170"/>
    </source>
</evidence>
<keyword evidence="8" id="KW-1185">Reference proteome</keyword>
<evidence type="ECO:0000256" key="2">
    <source>
        <dbReference type="ARBA" id="ARBA00022771"/>
    </source>
</evidence>
<evidence type="ECO:0000259" key="6">
    <source>
        <dbReference type="PROSITE" id="PS50089"/>
    </source>
</evidence>
<accession>A0A090M6G8</accession>
<dbReference type="PANTHER" id="PTHR46016">
    <property type="entry name" value="ZINC FINGER, RING/FYVE/PHD-TYPE"/>
    <property type="match status" value="1"/>
</dbReference>
<dbReference type="InterPro" id="IPR001841">
    <property type="entry name" value="Znf_RING"/>
</dbReference>
<dbReference type="KEGG" id="ota:OT_ostta12g00570"/>
<dbReference type="PANTHER" id="PTHR46016:SF1">
    <property type="entry name" value="RING-TYPE DOMAIN-CONTAINING PROTEIN"/>
    <property type="match status" value="1"/>
</dbReference>
<keyword evidence="3" id="KW-0862">Zinc</keyword>
<reference evidence="7 8" key="2">
    <citation type="journal article" date="2014" name="BMC Genomics">
        <title>An improved genome of the model marine alga Ostreococcus tauri unfolds by assessing Illumina de novo assemblies.</title>
        <authorList>
            <person name="Blanc-Mathieu R."/>
            <person name="Verhelst B."/>
            <person name="Derelle E."/>
            <person name="Rombauts S."/>
            <person name="Bouget F.Y."/>
            <person name="Carre I."/>
            <person name="Chateau A."/>
            <person name="Eyre-Walker A."/>
            <person name="Grimsley N."/>
            <person name="Moreau H."/>
            <person name="Piegu B."/>
            <person name="Rivals E."/>
            <person name="Schackwitz W."/>
            <person name="Van de Peer Y."/>
            <person name="Piganeau G."/>
        </authorList>
    </citation>
    <scope>NUCLEOTIDE SEQUENCE [LARGE SCALE GENOMIC DNA]</scope>
    <source>
        <strain evidence="8">OTTH 0595 / CCAP 157/2 / RCC745</strain>
    </source>
</reference>
<dbReference type="Pfam" id="PF00097">
    <property type="entry name" value="zf-C3HC4"/>
    <property type="match status" value="1"/>
</dbReference>
<dbReference type="InParanoid" id="A0A090M6G8"/>
<dbReference type="GO" id="GO:0008270">
    <property type="term" value="F:zinc ion binding"/>
    <property type="evidence" value="ECO:0007669"/>
    <property type="project" value="UniProtKB-KW"/>
</dbReference>
<dbReference type="InterPro" id="IPR018957">
    <property type="entry name" value="Znf_C3HC4_RING-type"/>
</dbReference>
<dbReference type="InterPro" id="IPR013083">
    <property type="entry name" value="Znf_RING/FYVE/PHD"/>
</dbReference>
<dbReference type="SMART" id="SM00184">
    <property type="entry name" value="RING"/>
    <property type="match status" value="1"/>
</dbReference>
<dbReference type="EMBL" id="CAID01000012">
    <property type="protein sequence ID" value="CEF99791.1"/>
    <property type="molecule type" value="Genomic_DNA"/>
</dbReference>
<dbReference type="InterPro" id="IPR051438">
    <property type="entry name" value="RNF_E3_ubiq-protein_ligase"/>
</dbReference>
<dbReference type="RefSeq" id="XP_003082211.2">
    <property type="nucleotide sequence ID" value="XM_003082163.2"/>
</dbReference>
<reference evidence="8" key="1">
    <citation type="journal article" date="2006" name="Proc. Natl. Acad. Sci. U.S.A.">
        <title>Genome analysis of the smallest free-living eukaryote Ostreococcus tauri unveils many unique features.</title>
        <authorList>
            <person name="Derelle E."/>
            <person name="Ferraz C."/>
            <person name="Rombauts S."/>
            <person name="Rouze P."/>
            <person name="Worden A.Z."/>
            <person name="Robbens S."/>
            <person name="Partensky F."/>
            <person name="Degroeve S."/>
            <person name="Echeynie S."/>
            <person name="Cooke R."/>
            <person name="Saeys Y."/>
            <person name="Wuyts J."/>
            <person name="Jabbari K."/>
            <person name="Bowler C."/>
            <person name="Panaud O."/>
            <person name="Piegu B."/>
            <person name="Ball S.G."/>
            <person name="Ral J.-P."/>
            <person name="Bouget F.-Y."/>
            <person name="Piganeau G."/>
            <person name="De Baets B."/>
            <person name="Picard A."/>
            <person name="Delseny M."/>
            <person name="Demaille J."/>
            <person name="Van de Peer Y."/>
            <person name="Moreau H."/>
        </authorList>
    </citation>
    <scope>NUCLEOTIDE SEQUENCE [LARGE SCALE GENOMIC DNA]</scope>
    <source>
        <strain evidence="8">OTTH 0595 / CCAP 157/2 / RCC745</strain>
    </source>
</reference>
<protein>
    <submittedName>
        <fullName evidence="7">Zinc finger, RING/FYVE/PHD-type</fullName>
    </submittedName>
</protein>
<sequence>MSPASDARARRSFVDDVDASLTCAVCRMPYASPVMFPCGNGHVFCLECVESWTLASRARRRADVACPMCRRSARESGAVMRLDGDTAARLRATWVGCGCGARVRLDAAATHHARCELTRASVRPRRGIETMTRRLGGGGTRAGSDAGTVGDSDDDDEVGLGDGDGEYACLMCAAAYARTFYDRDDLQGEPYDGDVLYHLVNAMMDDLPDDGTIFHDGMTNFANHILETHDDEEGHGSAVCPICASLPHGDPTLRVHDLYDHISRRHSFDWTLYMPDISASEYETLAFAMRESLVSAGLSSETNE</sequence>
<dbReference type="SUPFAM" id="SSF57850">
    <property type="entry name" value="RING/U-box"/>
    <property type="match status" value="1"/>
</dbReference>
<evidence type="ECO:0000256" key="3">
    <source>
        <dbReference type="ARBA" id="ARBA00022833"/>
    </source>
</evidence>
<keyword evidence="1" id="KW-0479">Metal-binding</keyword>